<comment type="caution">
    <text evidence="1">The sequence shown here is derived from an EMBL/GenBank/DDBJ whole genome shotgun (WGS) entry which is preliminary data.</text>
</comment>
<protein>
    <submittedName>
        <fullName evidence="1">Uncharacterized protein</fullName>
    </submittedName>
</protein>
<keyword evidence="2" id="KW-1185">Reference proteome</keyword>
<proteinExistence type="predicted"/>
<gene>
    <name evidence="1" type="ORF">E2C01_071340</name>
</gene>
<dbReference type="EMBL" id="VSRR010044528">
    <property type="protein sequence ID" value="MPC76905.1"/>
    <property type="molecule type" value="Genomic_DNA"/>
</dbReference>
<reference evidence="1 2" key="1">
    <citation type="submission" date="2019-05" db="EMBL/GenBank/DDBJ databases">
        <title>Another draft genome of Portunus trituberculatus and its Hox gene families provides insights of decapod evolution.</title>
        <authorList>
            <person name="Jeong J.-H."/>
            <person name="Song I."/>
            <person name="Kim S."/>
            <person name="Choi T."/>
            <person name="Kim D."/>
            <person name="Ryu S."/>
            <person name="Kim W."/>
        </authorList>
    </citation>
    <scope>NUCLEOTIDE SEQUENCE [LARGE SCALE GENOMIC DNA]</scope>
    <source>
        <tissue evidence="1">Muscle</tissue>
    </source>
</reference>
<accession>A0A5B7I481</accession>
<sequence>MEDLLFITRNKSWQSCSTHRRRVSFRLIVKVSQCDGRLRDEEFLRADKDRAVGWQGVAGLKVDKGEWTDKGWVGCGLRAGRIGRSECRHKTQTFALSIACVGAAPSTPTAALLTNGGIPFNNSFRTAFPVTFLFAQRKEKGCPARQYVTSPLHKPIN</sequence>
<evidence type="ECO:0000313" key="1">
    <source>
        <dbReference type="EMBL" id="MPC76905.1"/>
    </source>
</evidence>
<name>A0A5B7I481_PORTR</name>
<evidence type="ECO:0000313" key="2">
    <source>
        <dbReference type="Proteomes" id="UP000324222"/>
    </source>
</evidence>
<dbReference type="AlphaFoldDB" id="A0A5B7I481"/>
<organism evidence="1 2">
    <name type="scientific">Portunus trituberculatus</name>
    <name type="common">Swimming crab</name>
    <name type="synonym">Neptunus trituberculatus</name>
    <dbReference type="NCBI Taxonomy" id="210409"/>
    <lineage>
        <taxon>Eukaryota</taxon>
        <taxon>Metazoa</taxon>
        <taxon>Ecdysozoa</taxon>
        <taxon>Arthropoda</taxon>
        <taxon>Crustacea</taxon>
        <taxon>Multicrustacea</taxon>
        <taxon>Malacostraca</taxon>
        <taxon>Eumalacostraca</taxon>
        <taxon>Eucarida</taxon>
        <taxon>Decapoda</taxon>
        <taxon>Pleocyemata</taxon>
        <taxon>Brachyura</taxon>
        <taxon>Eubrachyura</taxon>
        <taxon>Portunoidea</taxon>
        <taxon>Portunidae</taxon>
        <taxon>Portuninae</taxon>
        <taxon>Portunus</taxon>
    </lineage>
</organism>
<dbReference type="Proteomes" id="UP000324222">
    <property type="component" value="Unassembled WGS sequence"/>
</dbReference>